<gene>
    <name evidence="1" type="ORF">EDC18_11240</name>
</gene>
<protein>
    <submittedName>
        <fullName evidence="1">Uncharacterized protein</fullName>
    </submittedName>
</protein>
<sequence length="52" mass="6049">MKMRNKISHKIAHMTYGKKGFNKTPASISKILEDVDEVIEDVFKTLKKDKKK</sequence>
<keyword evidence="2" id="KW-1185">Reference proteome</keyword>
<proteinExistence type="predicted"/>
<accession>A0A4R3MFI1</accession>
<comment type="caution">
    <text evidence="1">The sequence shown here is derived from an EMBL/GenBank/DDBJ whole genome shotgun (WGS) entry which is preliminary data.</text>
</comment>
<dbReference type="EMBL" id="SMAL01000012">
    <property type="protein sequence ID" value="TCT12268.1"/>
    <property type="molecule type" value="Genomic_DNA"/>
</dbReference>
<evidence type="ECO:0000313" key="1">
    <source>
        <dbReference type="EMBL" id="TCT12268.1"/>
    </source>
</evidence>
<evidence type="ECO:0000313" key="2">
    <source>
        <dbReference type="Proteomes" id="UP000294902"/>
    </source>
</evidence>
<dbReference type="AlphaFoldDB" id="A0A4R3MFI1"/>
<name>A0A4R3MFI1_9FIRM</name>
<reference evidence="1 2" key="1">
    <citation type="submission" date="2019-03" db="EMBL/GenBank/DDBJ databases">
        <title>Genomic Encyclopedia of Type Strains, Phase IV (KMG-IV): sequencing the most valuable type-strain genomes for metagenomic binning, comparative biology and taxonomic classification.</title>
        <authorList>
            <person name="Goeker M."/>
        </authorList>
    </citation>
    <scope>NUCLEOTIDE SEQUENCE [LARGE SCALE GENOMIC DNA]</scope>
    <source>
        <strain evidence="1 2">DSM 24629</strain>
    </source>
</reference>
<dbReference type="Proteomes" id="UP000294902">
    <property type="component" value="Unassembled WGS sequence"/>
</dbReference>
<organism evidence="1 2">
    <name type="scientific">Natranaerovirga pectinivora</name>
    <dbReference type="NCBI Taxonomy" id="682400"/>
    <lineage>
        <taxon>Bacteria</taxon>
        <taxon>Bacillati</taxon>
        <taxon>Bacillota</taxon>
        <taxon>Clostridia</taxon>
        <taxon>Lachnospirales</taxon>
        <taxon>Natranaerovirgaceae</taxon>
        <taxon>Natranaerovirga</taxon>
    </lineage>
</organism>
<dbReference type="RefSeq" id="WP_165878588.1">
    <property type="nucleotide sequence ID" value="NZ_SMAL01000012.1"/>
</dbReference>